<dbReference type="PANTHER" id="PTHR43527:SF1">
    <property type="entry name" value="L-THREONINE KINASE"/>
    <property type="match status" value="1"/>
</dbReference>
<proteinExistence type="predicted"/>
<dbReference type="InterPro" id="IPR014721">
    <property type="entry name" value="Ribsml_uS5_D2-typ_fold_subgr"/>
</dbReference>
<dbReference type="EMBL" id="CP119083">
    <property type="protein sequence ID" value="WEF33704.1"/>
    <property type="molecule type" value="Genomic_DNA"/>
</dbReference>
<evidence type="ECO:0000313" key="6">
    <source>
        <dbReference type="EMBL" id="WEF33704.1"/>
    </source>
</evidence>
<dbReference type="Proteomes" id="UP001216510">
    <property type="component" value="Chromosome"/>
</dbReference>
<sequence length="307" mass="32624">MTSISFAVDQAGAATQPDAAARHGVCSGVCHGTLGELIQGPYLEGGTAQISLISLPVRKYSCMHFTPHGAGPGDGLAAKTKCRLAIGHYLALHGRQLPAGCWTHDSELLEGKGMASSTADIVATIRCLDALFGIESQDAAIAAILGRIERSDSVFLDSYALYLSGRQQVVRRFGRTPAFHVCYIDEGGRVDTERVGSHLLGWYRDRLDAYLDNLEAAVGAFARGDAARIAACATASAVLGQPAIPKRNLDLLLRHQARHGADGVFVAHTGSLLGYLYIEPPAPARLGALSAFFRGLGYRAWFAQTGF</sequence>
<gene>
    <name evidence="6" type="ORF">PX653_02625</name>
</gene>
<evidence type="ECO:0000256" key="3">
    <source>
        <dbReference type="ARBA" id="ARBA00022777"/>
    </source>
</evidence>
<organism evidence="6 7">
    <name type="scientific">Pseudoduganella chitinolytica</name>
    <dbReference type="NCBI Taxonomy" id="34070"/>
    <lineage>
        <taxon>Bacteria</taxon>
        <taxon>Pseudomonadati</taxon>
        <taxon>Pseudomonadota</taxon>
        <taxon>Betaproteobacteria</taxon>
        <taxon>Burkholderiales</taxon>
        <taxon>Oxalobacteraceae</taxon>
        <taxon>Telluria group</taxon>
        <taxon>Pseudoduganella</taxon>
    </lineage>
</organism>
<dbReference type="InterPro" id="IPR012363">
    <property type="entry name" value="PduX"/>
</dbReference>
<keyword evidence="1" id="KW-0808">Transferase</keyword>
<protein>
    <recommendedName>
        <fullName evidence="5">GHMP kinase N-terminal domain-containing protein</fullName>
    </recommendedName>
</protein>
<evidence type="ECO:0000256" key="4">
    <source>
        <dbReference type="ARBA" id="ARBA00022840"/>
    </source>
</evidence>
<keyword evidence="3" id="KW-0418">Kinase</keyword>
<evidence type="ECO:0000313" key="7">
    <source>
        <dbReference type="Proteomes" id="UP001216510"/>
    </source>
</evidence>
<dbReference type="RefSeq" id="WP_277416394.1">
    <property type="nucleotide sequence ID" value="NZ_CP119083.1"/>
</dbReference>
<evidence type="ECO:0000259" key="5">
    <source>
        <dbReference type="Pfam" id="PF00288"/>
    </source>
</evidence>
<dbReference type="InterPro" id="IPR006204">
    <property type="entry name" value="GHMP_kinase_N_dom"/>
</dbReference>
<accession>A0ABY8BCQ7</accession>
<reference evidence="6 7" key="1">
    <citation type="submission" date="2023-02" db="EMBL/GenBank/DDBJ databases">
        <title>Gemone sequence of Telluria chitinolytica ACM 3522T.</title>
        <authorList>
            <person name="Frediansyah A."/>
            <person name="Miess H."/>
            <person name="Gross H."/>
        </authorList>
    </citation>
    <scope>NUCLEOTIDE SEQUENCE [LARGE SCALE GENOMIC DNA]</scope>
    <source>
        <strain evidence="6 7">ACM 3522</strain>
    </source>
</reference>
<dbReference type="PIRSF" id="PIRSF033887">
    <property type="entry name" value="PduX"/>
    <property type="match status" value="1"/>
</dbReference>
<dbReference type="InterPro" id="IPR020568">
    <property type="entry name" value="Ribosomal_Su5_D2-typ_SF"/>
</dbReference>
<dbReference type="PANTHER" id="PTHR43527">
    <property type="entry name" value="4-DIPHOSPHOCYTIDYL-2-C-METHYL-D-ERYTHRITOL KINASE, CHLOROPLASTIC"/>
    <property type="match status" value="1"/>
</dbReference>
<feature type="domain" description="GHMP kinase N-terminal" evidence="5">
    <location>
        <begin position="103"/>
        <end position="161"/>
    </location>
</feature>
<dbReference type="Gene3D" id="3.30.230.10">
    <property type="match status" value="1"/>
</dbReference>
<dbReference type="SUPFAM" id="SSF54211">
    <property type="entry name" value="Ribosomal protein S5 domain 2-like"/>
    <property type="match status" value="1"/>
</dbReference>
<dbReference type="Pfam" id="PF00288">
    <property type="entry name" value="GHMP_kinases_N"/>
    <property type="match status" value="1"/>
</dbReference>
<evidence type="ECO:0000256" key="1">
    <source>
        <dbReference type="ARBA" id="ARBA00022679"/>
    </source>
</evidence>
<keyword evidence="7" id="KW-1185">Reference proteome</keyword>
<name>A0ABY8BCQ7_9BURK</name>
<keyword evidence="2" id="KW-0547">Nucleotide-binding</keyword>
<evidence type="ECO:0000256" key="2">
    <source>
        <dbReference type="ARBA" id="ARBA00022741"/>
    </source>
</evidence>
<keyword evidence="4" id="KW-0067">ATP-binding</keyword>